<reference evidence="1" key="2">
    <citation type="submission" date="2015-03" db="EMBL/GenBank/DDBJ databases">
        <authorList>
            <person name="Chow C.-E.T."/>
            <person name="Winget D.M."/>
            <person name="White R.A.III."/>
            <person name="Hallam S.J."/>
            <person name="Suttle C.A."/>
        </authorList>
    </citation>
    <scope>NUCLEOTIDE SEQUENCE</scope>
    <source>
        <strain evidence="1">Oxic1_6</strain>
    </source>
</reference>
<protein>
    <submittedName>
        <fullName evidence="1">Uncharacterized protein</fullName>
    </submittedName>
</protein>
<proteinExistence type="predicted"/>
<evidence type="ECO:0000313" key="1">
    <source>
        <dbReference type="EMBL" id="AKH48043.1"/>
    </source>
</evidence>
<reference evidence="1" key="1">
    <citation type="journal article" date="2015" name="Front. Microbiol.">
        <title>Combining genomic sequencing methods to explore viral diversity and reveal potential virus-host interactions.</title>
        <authorList>
            <person name="Chow C.E."/>
            <person name="Winget D.M."/>
            <person name="White R.A.III."/>
            <person name="Hallam S.J."/>
            <person name="Suttle C.A."/>
        </authorList>
    </citation>
    <scope>NUCLEOTIDE SEQUENCE</scope>
    <source>
        <strain evidence="1">Oxic1_6</strain>
    </source>
</reference>
<sequence length="165" mass="18311">MCFILCFLSGVVCPRGLGGIRPRRLGGSRPRRLDTLGGSLPPCLTPRDISASALPGFVVLDDGPLRRLARLRVVLSDEQEHALEAQAGKGCPNLSAVCDARQARNHRLRQSVPRGGLGPTPRGAQDRQRNLEFRWREFGEAQSREDVPVDRHCPVRLNVSHRRRP</sequence>
<name>A0A0F7L8X9_9VIRU</name>
<organism evidence="1">
    <name type="scientific">uncultured marine virus</name>
    <dbReference type="NCBI Taxonomy" id="186617"/>
    <lineage>
        <taxon>Viruses</taxon>
        <taxon>environmental samples</taxon>
    </lineage>
</organism>
<accession>A0A0F7L8X9</accession>
<dbReference type="EMBL" id="KR029601">
    <property type="protein sequence ID" value="AKH48043.1"/>
    <property type="molecule type" value="Genomic_DNA"/>
</dbReference>